<dbReference type="InterPro" id="IPR011990">
    <property type="entry name" value="TPR-like_helical_dom_sf"/>
</dbReference>
<evidence type="ECO:0000259" key="7">
    <source>
        <dbReference type="Pfam" id="PF07980"/>
    </source>
</evidence>
<dbReference type="Pfam" id="PF07980">
    <property type="entry name" value="SusD_RagB"/>
    <property type="match status" value="1"/>
</dbReference>
<feature type="domain" description="SusD-like N-terminal" evidence="8">
    <location>
        <begin position="62"/>
        <end position="216"/>
    </location>
</feature>
<dbReference type="InterPro" id="IPR033985">
    <property type="entry name" value="SusD-like_N"/>
</dbReference>
<dbReference type="EMBL" id="VIWO01000004">
    <property type="protein sequence ID" value="TWF40607.1"/>
    <property type="molecule type" value="Genomic_DNA"/>
</dbReference>
<evidence type="ECO:0000256" key="2">
    <source>
        <dbReference type="ARBA" id="ARBA00006275"/>
    </source>
</evidence>
<evidence type="ECO:0000256" key="6">
    <source>
        <dbReference type="SAM" id="SignalP"/>
    </source>
</evidence>
<accession>A0A561PR51</accession>
<feature type="domain" description="RagB/SusD" evidence="7">
    <location>
        <begin position="278"/>
        <end position="533"/>
    </location>
</feature>
<dbReference type="AlphaFoldDB" id="A0A561PR51"/>
<evidence type="ECO:0000256" key="3">
    <source>
        <dbReference type="ARBA" id="ARBA00022729"/>
    </source>
</evidence>
<evidence type="ECO:0000313" key="10">
    <source>
        <dbReference type="Proteomes" id="UP000320811"/>
    </source>
</evidence>
<gene>
    <name evidence="9" type="ORF">FHW36_104290</name>
</gene>
<evidence type="ECO:0000256" key="4">
    <source>
        <dbReference type="ARBA" id="ARBA00023136"/>
    </source>
</evidence>
<dbReference type="Gene3D" id="1.25.40.390">
    <property type="match status" value="1"/>
</dbReference>
<reference evidence="9 10" key="1">
    <citation type="submission" date="2019-06" db="EMBL/GenBank/DDBJ databases">
        <title>Sorghum-associated microbial communities from plants grown in Nebraska, USA.</title>
        <authorList>
            <person name="Schachtman D."/>
        </authorList>
    </citation>
    <scope>NUCLEOTIDE SEQUENCE [LARGE SCALE GENOMIC DNA]</scope>
    <source>
        <strain evidence="9 10">1209</strain>
    </source>
</reference>
<feature type="chain" id="PRO_5022237925" evidence="6">
    <location>
        <begin position="21"/>
        <end position="533"/>
    </location>
</feature>
<comment type="subcellular location">
    <subcellularLocation>
        <location evidence="1">Cell outer membrane</location>
    </subcellularLocation>
</comment>
<name>A0A561PR51_9BACT</name>
<evidence type="ECO:0000256" key="5">
    <source>
        <dbReference type="ARBA" id="ARBA00023237"/>
    </source>
</evidence>
<organism evidence="9 10">
    <name type="scientific">Chitinophaga polysaccharea</name>
    <dbReference type="NCBI Taxonomy" id="1293035"/>
    <lineage>
        <taxon>Bacteria</taxon>
        <taxon>Pseudomonadati</taxon>
        <taxon>Bacteroidota</taxon>
        <taxon>Chitinophagia</taxon>
        <taxon>Chitinophagales</taxon>
        <taxon>Chitinophagaceae</taxon>
        <taxon>Chitinophaga</taxon>
    </lineage>
</organism>
<dbReference type="GO" id="GO:0009279">
    <property type="term" value="C:cell outer membrane"/>
    <property type="evidence" value="ECO:0007669"/>
    <property type="project" value="UniProtKB-SubCell"/>
</dbReference>
<keyword evidence="10" id="KW-1185">Reference proteome</keyword>
<dbReference type="Proteomes" id="UP000320811">
    <property type="component" value="Unassembled WGS sequence"/>
</dbReference>
<comment type="caution">
    <text evidence="9">The sequence shown here is derived from an EMBL/GenBank/DDBJ whole genome shotgun (WGS) entry which is preliminary data.</text>
</comment>
<keyword evidence="3 6" id="KW-0732">Signal</keyword>
<sequence>MIMKRNKIIAGLFMAVVALAGCKRDFLNKAPLDAYSNGTLWTSVSDATAALNGCYAGWESGYNVIYNDCFTDNAYDQYPWEGYEPVTQGNATPVNTGSANRWDYKTIQKCNWFLENIDNAPIDPALKKRMKAEARFLRDYQYFAMSQVYGDVPLVLHTVSIDSANLVRQTPRQEIIKFLLAEMNAIAGDLPLSYASADQGRITRGAALALAARIQLFNNDYTGCIATCKQLMSAPFAYNLYNDYSDLFRPLAMGNAEVILDIQYLKTYNTFDGLGVLPPNSKSGQSSVAITQNLVDAYEMKNGKTIDDPASGYNPAQPYINRDPRLDATILRPGLKWENSYFDPLGELSPDYYQNGNCPPTGYICKKFISHLSEDFDDIWNVGLNFMVIRYAEILLSYAEAKIEAGQIDASVYEAIDKVRTRAGMPTVDRTRYNNQATLRKLIRRERRVEFALEGLRWYDIQRWKIGEEVIKGQVAGSLKGTVDPNTGALTLDPSSRIMVGSPRNFDPAKHYLWPIPQKEIDLNKNLKQNPNY</sequence>
<protein>
    <submittedName>
        <fullName evidence="9">Putative outer membrane starch-binding protein</fullName>
    </submittedName>
</protein>
<comment type="similarity">
    <text evidence="2">Belongs to the SusD family.</text>
</comment>
<evidence type="ECO:0000259" key="8">
    <source>
        <dbReference type="Pfam" id="PF14322"/>
    </source>
</evidence>
<dbReference type="Pfam" id="PF14322">
    <property type="entry name" value="SusD-like_3"/>
    <property type="match status" value="1"/>
</dbReference>
<dbReference type="SUPFAM" id="SSF48452">
    <property type="entry name" value="TPR-like"/>
    <property type="match status" value="1"/>
</dbReference>
<keyword evidence="5" id="KW-0998">Cell outer membrane</keyword>
<proteinExistence type="inferred from homology"/>
<dbReference type="InterPro" id="IPR012944">
    <property type="entry name" value="SusD_RagB_dom"/>
</dbReference>
<keyword evidence="4" id="KW-0472">Membrane</keyword>
<dbReference type="PROSITE" id="PS51257">
    <property type="entry name" value="PROKAR_LIPOPROTEIN"/>
    <property type="match status" value="1"/>
</dbReference>
<feature type="signal peptide" evidence="6">
    <location>
        <begin position="1"/>
        <end position="20"/>
    </location>
</feature>
<evidence type="ECO:0000313" key="9">
    <source>
        <dbReference type="EMBL" id="TWF40607.1"/>
    </source>
</evidence>
<evidence type="ECO:0000256" key="1">
    <source>
        <dbReference type="ARBA" id="ARBA00004442"/>
    </source>
</evidence>